<reference evidence="2 3" key="1">
    <citation type="submission" date="2018-02" db="EMBL/GenBank/DDBJ databases">
        <title>novel marine gammaproteobacteria from coastal saline agro ecosystem.</title>
        <authorList>
            <person name="Krishnan R."/>
            <person name="Ramesh Kumar N."/>
        </authorList>
    </citation>
    <scope>NUCLEOTIDE SEQUENCE [LARGE SCALE GENOMIC DNA]</scope>
    <source>
        <strain evidence="2 3">228</strain>
    </source>
</reference>
<accession>A0A2S5KN29</accession>
<dbReference type="Pfam" id="PF06961">
    <property type="entry name" value="DUF1294"/>
    <property type="match status" value="1"/>
</dbReference>
<name>A0A2S5KN29_9PROT</name>
<evidence type="ECO:0000313" key="3">
    <source>
        <dbReference type="Proteomes" id="UP000238196"/>
    </source>
</evidence>
<comment type="caution">
    <text evidence="2">The sequence shown here is derived from an EMBL/GenBank/DDBJ whole genome shotgun (WGS) entry which is preliminary data.</text>
</comment>
<feature type="transmembrane region" description="Helical" evidence="1">
    <location>
        <begin position="21"/>
        <end position="38"/>
    </location>
</feature>
<dbReference type="EMBL" id="PRLP01000057">
    <property type="protein sequence ID" value="PPC76122.1"/>
    <property type="molecule type" value="Genomic_DNA"/>
</dbReference>
<dbReference type="AlphaFoldDB" id="A0A2S5KN29"/>
<keyword evidence="1" id="KW-0812">Transmembrane</keyword>
<dbReference type="Proteomes" id="UP000238196">
    <property type="component" value="Unassembled WGS sequence"/>
</dbReference>
<dbReference type="OrthoDB" id="72963at2"/>
<evidence type="ECO:0000256" key="1">
    <source>
        <dbReference type="SAM" id="Phobius"/>
    </source>
</evidence>
<sequence length="141" mass="15860">MARSSRSAAVSKPLHSTSGRASAVFVWLFVGALLALVASGRLPVWLALCYLLLSLATFMVYAWDKRAARRQAWRTQESTLHLLALLGGWPGALCAQRWLRHKSSKGSFQWVFWLTVVVNMLALLLLSRHGFLPAEWELLIR</sequence>
<dbReference type="InterPro" id="IPR010718">
    <property type="entry name" value="DUF1294"/>
</dbReference>
<keyword evidence="1" id="KW-0472">Membrane</keyword>
<proteinExistence type="predicted"/>
<evidence type="ECO:0000313" key="2">
    <source>
        <dbReference type="EMBL" id="PPC76122.1"/>
    </source>
</evidence>
<feature type="transmembrane region" description="Helical" evidence="1">
    <location>
        <begin position="44"/>
        <end position="63"/>
    </location>
</feature>
<gene>
    <name evidence="2" type="ORF">C4K68_17180</name>
</gene>
<organism evidence="2 3">
    <name type="scientific">Proteobacteria bacterium 228</name>
    <dbReference type="NCBI Taxonomy" id="2083153"/>
    <lineage>
        <taxon>Bacteria</taxon>
        <taxon>Pseudomonadati</taxon>
        <taxon>Pseudomonadota</taxon>
    </lineage>
</organism>
<keyword evidence="1" id="KW-1133">Transmembrane helix</keyword>
<feature type="transmembrane region" description="Helical" evidence="1">
    <location>
        <begin position="110"/>
        <end position="131"/>
    </location>
</feature>
<protein>
    <submittedName>
        <fullName evidence="2">DUF1294 domain-containing protein</fullName>
    </submittedName>
</protein>